<protein>
    <submittedName>
        <fullName evidence="9">Iron complex transport system permease protein</fullName>
    </submittedName>
</protein>
<evidence type="ECO:0000313" key="9">
    <source>
        <dbReference type="EMBL" id="MDQ0188946.1"/>
    </source>
</evidence>
<dbReference type="Proteomes" id="UP001232973">
    <property type="component" value="Unassembled WGS sequence"/>
</dbReference>
<dbReference type="EMBL" id="JAUSTP010000003">
    <property type="protein sequence ID" value="MDQ0188946.1"/>
    <property type="molecule type" value="Genomic_DNA"/>
</dbReference>
<feature type="transmembrane region" description="Helical" evidence="8">
    <location>
        <begin position="108"/>
        <end position="129"/>
    </location>
</feature>
<keyword evidence="3" id="KW-0813">Transport</keyword>
<comment type="similarity">
    <text evidence="2">Belongs to the binding-protein-dependent transport system permease family. FecCD subfamily.</text>
</comment>
<evidence type="ECO:0000256" key="3">
    <source>
        <dbReference type="ARBA" id="ARBA00022448"/>
    </source>
</evidence>
<keyword evidence="4" id="KW-1003">Cell membrane</keyword>
<evidence type="ECO:0000256" key="7">
    <source>
        <dbReference type="ARBA" id="ARBA00023136"/>
    </source>
</evidence>
<organism evidence="9 10">
    <name type="scientific">Alicyclobacillus cycloheptanicus</name>
    <dbReference type="NCBI Taxonomy" id="1457"/>
    <lineage>
        <taxon>Bacteria</taxon>
        <taxon>Bacillati</taxon>
        <taxon>Bacillota</taxon>
        <taxon>Bacilli</taxon>
        <taxon>Bacillales</taxon>
        <taxon>Alicyclobacillaceae</taxon>
        <taxon>Alicyclobacillus</taxon>
    </lineage>
</organism>
<sequence length="354" mass="37177">MQDSVSASSSPLQPHGLRRRSPVVVLLLVVIAFLAAAAAEVAIGPIMIGPVKVVSQTLAYLHGSRSSDAVVMGAIRWPRMFGAAFVGAGLASTGAALQAVFRNPMADPGLIGVSSGGSLGAVIVIQLGLAAANQWWTPLGAFASGLLTVLLIYRIATVSGRTAIYSLLLAGVAVSSFCSAMVSLLMSLAPLNTMQEMLFWLMGGLDGVTWMSVLMVGTFAVIGFVVYGRYARALDILSIGEEQAEGVGVHLQRVKQVMFITAAFVVGACVSVSGVIAFVGLIVPHLMRIFIGPSHRWLLPASALGGAVLVLVSDLVARMAFLPIELNVGIITASLGAPFFLYLLRRRDTSMRRR</sequence>
<keyword evidence="6 8" id="KW-1133">Transmembrane helix</keyword>
<comment type="caution">
    <text evidence="9">The sequence shown here is derived from an EMBL/GenBank/DDBJ whole genome shotgun (WGS) entry which is preliminary data.</text>
</comment>
<keyword evidence="10" id="KW-1185">Reference proteome</keyword>
<feature type="transmembrane region" description="Helical" evidence="8">
    <location>
        <begin position="208"/>
        <end position="227"/>
    </location>
</feature>
<dbReference type="Pfam" id="PF01032">
    <property type="entry name" value="FecCD"/>
    <property type="match status" value="1"/>
</dbReference>
<evidence type="ECO:0000313" key="10">
    <source>
        <dbReference type="Proteomes" id="UP001232973"/>
    </source>
</evidence>
<keyword evidence="7 8" id="KW-0472">Membrane</keyword>
<evidence type="ECO:0000256" key="8">
    <source>
        <dbReference type="SAM" id="Phobius"/>
    </source>
</evidence>
<feature type="transmembrane region" description="Helical" evidence="8">
    <location>
        <begin position="80"/>
        <end position="101"/>
    </location>
</feature>
<dbReference type="PANTHER" id="PTHR30472">
    <property type="entry name" value="FERRIC ENTEROBACTIN TRANSPORT SYSTEM PERMEASE PROTEIN"/>
    <property type="match status" value="1"/>
</dbReference>
<feature type="transmembrane region" description="Helical" evidence="8">
    <location>
        <begin position="23"/>
        <end position="48"/>
    </location>
</feature>
<feature type="transmembrane region" description="Helical" evidence="8">
    <location>
        <begin position="257"/>
        <end position="285"/>
    </location>
</feature>
<dbReference type="PANTHER" id="PTHR30472:SF25">
    <property type="entry name" value="ABC TRANSPORTER PERMEASE PROTEIN MJ0876-RELATED"/>
    <property type="match status" value="1"/>
</dbReference>
<evidence type="ECO:0000256" key="5">
    <source>
        <dbReference type="ARBA" id="ARBA00022692"/>
    </source>
</evidence>
<proteinExistence type="inferred from homology"/>
<feature type="transmembrane region" description="Helical" evidence="8">
    <location>
        <begin position="135"/>
        <end position="153"/>
    </location>
</feature>
<dbReference type="SUPFAM" id="SSF81345">
    <property type="entry name" value="ABC transporter involved in vitamin B12 uptake, BtuC"/>
    <property type="match status" value="1"/>
</dbReference>
<feature type="transmembrane region" description="Helical" evidence="8">
    <location>
        <begin position="165"/>
        <end position="188"/>
    </location>
</feature>
<dbReference type="CDD" id="cd06550">
    <property type="entry name" value="TM_ABC_iron-siderophores_like"/>
    <property type="match status" value="1"/>
</dbReference>
<reference evidence="9 10" key="1">
    <citation type="submission" date="2023-07" db="EMBL/GenBank/DDBJ databases">
        <title>Genomic Encyclopedia of Type Strains, Phase IV (KMG-IV): sequencing the most valuable type-strain genomes for metagenomic binning, comparative biology and taxonomic classification.</title>
        <authorList>
            <person name="Goeker M."/>
        </authorList>
    </citation>
    <scope>NUCLEOTIDE SEQUENCE [LARGE SCALE GENOMIC DNA]</scope>
    <source>
        <strain evidence="9 10">DSM 4006</strain>
    </source>
</reference>
<name>A0ABT9XF80_9BACL</name>
<dbReference type="InterPro" id="IPR037294">
    <property type="entry name" value="ABC_BtuC-like"/>
</dbReference>
<gene>
    <name evidence="9" type="ORF">J2S03_000760</name>
</gene>
<evidence type="ECO:0000256" key="4">
    <source>
        <dbReference type="ARBA" id="ARBA00022475"/>
    </source>
</evidence>
<dbReference type="InterPro" id="IPR000522">
    <property type="entry name" value="ABC_transptr_permease_BtuC"/>
</dbReference>
<dbReference type="Gene3D" id="1.10.3470.10">
    <property type="entry name" value="ABC transporter involved in vitamin B12 uptake, BtuC"/>
    <property type="match status" value="1"/>
</dbReference>
<evidence type="ECO:0000256" key="6">
    <source>
        <dbReference type="ARBA" id="ARBA00022989"/>
    </source>
</evidence>
<evidence type="ECO:0000256" key="1">
    <source>
        <dbReference type="ARBA" id="ARBA00004651"/>
    </source>
</evidence>
<keyword evidence="5 8" id="KW-0812">Transmembrane</keyword>
<accession>A0ABT9XF80</accession>
<dbReference type="RefSeq" id="WP_274456462.1">
    <property type="nucleotide sequence ID" value="NZ_CP067097.1"/>
</dbReference>
<comment type="subcellular location">
    <subcellularLocation>
        <location evidence="1">Cell membrane</location>
        <topology evidence="1">Multi-pass membrane protein</topology>
    </subcellularLocation>
</comment>
<evidence type="ECO:0000256" key="2">
    <source>
        <dbReference type="ARBA" id="ARBA00007935"/>
    </source>
</evidence>
<feature type="transmembrane region" description="Helical" evidence="8">
    <location>
        <begin position="324"/>
        <end position="344"/>
    </location>
</feature>